<dbReference type="PANTHER" id="PTHR38926:SF80">
    <property type="entry name" value="F-BOX DOMAIN, LEUCINE-RICH REPEAT DOMAIN SUPERFAMILY"/>
    <property type="match status" value="1"/>
</dbReference>
<dbReference type="EMBL" id="PSQE01000005">
    <property type="protein sequence ID" value="RHN58160.1"/>
    <property type="molecule type" value="Genomic_DNA"/>
</dbReference>
<comment type="caution">
    <text evidence="1">The sequence shown here is derived from an EMBL/GenBank/DDBJ whole genome shotgun (WGS) entry which is preliminary data.</text>
</comment>
<name>A0A396HXU4_MEDTR</name>
<dbReference type="AlphaFoldDB" id="A0A396HXU4"/>
<sequence>MVQMLIARSSGSLRKLIVSGLRTRKSFTFIAKNAGSLRDLRLPRCNMNDYAITRLTRKLSMISFLDLSYCVKIGSNAIKTIGKNCKQLEVFCWNMHPTYTWGKPFEDAKAYAIASTMSKLKRLEIVYHLITNEGVLKIISSCPKLECLDLRGCWGVKLDTMSVKQNFPKLMVLRPQVLGNYI</sequence>
<dbReference type="PANTHER" id="PTHR38926">
    <property type="entry name" value="F-BOX DOMAIN CONTAINING PROTEIN, EXPRESSED"/>
    <property type="match status" value="1"/>
</dbReference>
<dbReference type="Gene3D" id="3.80.10.10">
    <property type="entry name" value="Ribonuclease Inhibitor"/>
    <property type="match status" value="1"/>
</dbReference>
<reference evidence="1" key="1">
    <citation type="journal article" date="2018" name="Nat. Plants">
        <title>Whole-genome landscape of Medicago truncatula symbiotic genes.</title>
        <authorList>
            <person name="Pecrix Y."/>
            <person name="Gamas P."/>
            <person name="Carrere S."/>
        </authorList>
    </citation>
    <scope>NUCLEOTIDE SEQUENCE</scope>
    <source>
        <tissue evidence="1">Leaves</tissue>
    </source>
</reference>
<organism evidence="1">
    <name type="scientific">Medicago truncatula</name>
    <name type="common">Barrel medic</name>
    <name type="synonym">Medicago tribuloides</name>
    <dbReference type="NCBI Taxonomy" id="3880"/>
    <lineage>
        <taxon>Eukaryota</taxon>
        <taxon>Viridiplantae</taxon>
        <taxon>Streptophyta</taxon>
        <taxon>Embryophyta</taxon>
        <taxon>Tracheophyta</taxon>
        <taxon>Spermatophyta</taxon>
        <taxon>Magnoliopsida</taxon>
        <taxon>eudicotyledons</taxon>
        <taxon>Gunneridae</taxon>
        <taxon>Pentapetalae</taxon>
        <taxon>rosids</taxon>
        <taxon>fabids</taxon>
        <taxon>Fabales</taxon>
        <taxon>Fabaceae</taxon>
        <taxon>Papilionoideae</taxon>
        <taxon>50 kb inversion clade</taxon>
        <taxon>NPAAA clade</taxon>
        <taxon>Hologalegina</taxon>
        <taxon>IRL clade</taxon>
        <taxon>Trifolieae</taxon>
        <taxon>Medicago</taxon>
    </lineage>
</organism>
<proteinExistence type="predicted"/>
<gene>
    <name evidence="1" type="ORF">MtrunA17_Chr5g0448101</name>
</gene>
<evidence type="ECO:0000313" key="1">
    <source>
        <dbReference type="EMBL" id="RHN58160.1"/>
    </source>
</evidence>
<dbReference type="SUPFAM" id="SSF52047">
    <property type="entry name" value="RNI-like"/>
    <property type="match status" value="1"/>
</dbReference>
<protein>
    <submittedName>
        <fullName evidence="1">Putative leucine-rich repeat domain, L domain-containing protein</fullName>
    </submittedName>
</protein>
<dbReference type="InterPro" id="IPR032675">
    <property type="entry name" value="LRR_dom_sf"/>
</dbReference>
<dbReference type="Proteomes" id="UP000265566">
    <property type="component" value="Chromosome 5"/>
</dbReference>
<dbReference type="Gramene" id="rna33773">
    <property type="protein sequence ID" value="RHN58160.1"/>
    <property type="gene ID" value="gene33773"/>
</dbReference>
<accession>A0A396HXU4</accession>